<dbReference type="PANTHER" id="PTHR41534:SF2">
    <property type="entry name" value="3-PHENYLPROPIONATE_CINNAMIC ACID DIOXYGENASE SUBUNIT BETA"/>
    <property type="match status" value="1"/>
</dbReference>
<reference evidence="2" key="1">
    <citation type="submission" date="2018-05" db="EMBL/GenBank/DDBJ databases">
        <authorList>
            <person name="Lanie J.A."/>
            <person name="Ng W.-L."/>
            <person name="Kazmierczak K.M."/>
            <person name="Andrzejewski T.M."/>
            <person name="Davidsen T.M."/>
            <person name="Wayne K.J."/>
            <person name="Tettelin H."/>
            <person name="Glass J.I."/>
            <person name="Rusch D."/>
            <person name="Podicherti R."/>
            <person name="Tsui H.-C.T."/>
            <person name="Winkler M.E."/>
        </authorList>
    </citation>
    <scope>NUCLEOTIDE SEQUENCE</scope>
</reference>
<gene>
    <name evidence="2" type="ORF">METZ01_LOCUS251792</name>
</gene>
<dbReference type="InterPro" id="IPR000391">
    <property type="entry name" value="Rng_hydr_dOase-bsu"/>
</dbReference>
<protein>
    <recommendedName>
        <fullName evidence="3">3-phenylpropionate dioxygenase</fullName>
    </recommendedName>
</protein>
<keyword evidence="1" id="KW-0560">Oxidoreductase</keyword>
<evidence type="ECO:0000313" key="2">
    <source>
        <dbReference type="EMBL" id="SVB98938.1"/>
    </source>
</evidence>
<dbReference type="GO" id="GO:0019380">
    <property type="term" value="P:3-phenylpropionate catabolic process"/>
    <property type="evidence" value="ECO:0007669"/>
    <property type="project" value="TreeGrafter"/>
</dbReference>
<dbReference type="NCBIfam" id="NF007479">
    <property type="entry name" value="PRK10069.1"/>
    <property type="match status" value="1"/>
</dbReference>
<organism evidence="2">
    <name type="scientific">marine metagenome</name>
    <dbReference type="NCBI Taxonomy" id="408172"/>
    <lineage>
        <taxon>unclassified sequences</taxon>
        <taxon>metagenomes</taxon>
        <taxon>ecological metagenomes</taxon>
    </lineage>
</organism>
<dbReference type="Pfam" id="PF00866">
    <property type="entry name" value="Ring_hydroxyl_B"/>
    <property type="match status" value="1"/>
</dbReference>
<dbReference type="EMBL" id="UINC01067349">
    <property type="protein sequence ID" value="SVB98938.1"/>
    <property type="molecule type" value="Genomic_DNA"/>
</dbReference>
<evidence type="ECO:0000256" key="1">
    <source>
        <dbReference type="ARBA" id="ARBA00023002"/>
    </source>
</evidence>
<dbReference type="AlphaFoldDB" id="A0A382IH89"/>
<accession>A0A382IH89</accession>
<dbReference type="Gene3D" id="3.10.450.50">
    <property type="match status" value="1"/>
</dbReference>
<evidence type="ECO:0008006" key="3">
    <source>
        <dbReference type="Google" id="ProtNLM"/>
    </source>
</evidence>
<dbReference type="SUPFAM" id="SSF54427">
    <property type="entry name" value="NTF2-like"/>
    <property type="match status" value="1"/>
</dbReference>
<dbReference type="PANTHER" id="PTHR41534">
    <property type="entry name" value="BLR3401 PROTEIN"/>
    <property type="match status" value="1"/>
</dbReference>
<sequence>MALSSEMMEQTLERLLLEKEIEQFLYMEAELLDERRFTEWIELIADDIHYHMPIRRNVKFGEQHRENSDSESEISWFDEGKETLAGRVRQINTGIHWCEEPFSRVRHIVTNVQVDSVQGDEVKVRSRFFVYTNRLHDEVNLFVGKRDDVLRRDPDTKWKIAKRRILLDQNVLLEKVITTFF</sequence>
<dbReference type="InterPro" id="IPR032710">
    <property type="entry name" value="NTF2-like_dom_sf"/>
</dbReference>
<dbReference type="CDD" id="cd00667">
    <property type="entry name" value="ring_hydroxylating_dioxygenases_beta"/>
    <property type="match status" value="1"/>
</dbReference>
<name>A0A382IH89_9ZZZZ</name>
<dbReference type="GO" id="GO:0016491">
    <property type="term" value="F:oxidoreductase activity"/>
    <property type="evidence" value="ECO:0007669"/>
    <property type="project" value="UniProtKB-KW"/>
</dbReference>
<proteinExistence type="predicted"/>